<name>A0A1B8Y3K0_XENTR</name>
<reference evidence="2" key="1">
    <citation type="submission" date="2009-11" db="EMBL/GenBank/DDBJ databases">
        <authorList>
            <consortium name="US DOE Joint Genome Institute (JGI-PGF)"/>
            <person name="Ottilar R."/>
            <person name="Schmutz J."/>
            <person name="Salamov A."/>
            <person name="Cheng J.F."/>
            <person name="Lucas S."/>
            <person name="Pitluck S."/>
            <person name="Gundlach H."/>
            <person name="Guo Y."/>
            <person name="Haberer G."/>
            <person name="Nasrallah J."/>
            <person name="Mayer K.F.X."/>
            <person name="van de Peer Y."/>
            <person name="Weigel D."/>
            <person name="Grigoriev I.V."/>
        </authorList>
    </citation>
    <scope>NUCLEOTIDE SEQUENCE</scope>
    <source>
        <strain evidence="2">Nigerian</strain>
    </source>
</reference>
<feature type="compositionally biased region" description="Basic and acidic residues" evidence="1">
    <location>
        <begin position="51"/>
        <end position="89"/>
    </location>
</feature>
<evidence type="ECO:0000256" key="1">
    <source>
        <dbReference type="SAM" id="MobiDB-lite"/>
    </source>
</evidence>
<evidence type="ECO:0000313" key="2">
    <source>
        <dbReference type="EMBL" id="OCA17522.1"/>
    </source>
</evidence>
<proteinExistence type="predicted"/>
<dbReference type="AlphaFoldDB" id="A0A1B8Y3K0"/>
<protein>
    <submittedName>
        <fullName evidence="2">Uncharacterized protein</fullName>
    </submittedName>
</protein>
<reference evidence="2" key="2">
    <citation type="journal article" date="2010" name="Science">
        <title>The genome of the Western clawed frog Xenopus tropicalis.</title>
        <authorList>
            <person name="Hellsten U."/>
            <person name="Harland R.M."/>
            <person name="Gilchrist M.J."/>
            <person name="Hendrix D."/>
            <person name="Jurka J."/>
            <person name="Kapitonov V."/>
            <person name="Ovcharenko I."/>
            <person name="Putnam N.H."/>
            <person name="Shu S."/>
            <person name="Taher L."/>
            <person name="Blitz I.L."/>
            <person name="Blumberg B."/>
            <person name="Dichmann D.S."/>
            <person name="Dubchak I."/>
            <person name="Amaya E."/>
            <person name="Detter J.C."/>
            <person name="Fletcher R."/>
            <person name="Gerhard D.S."/>
            <person name="Goodstein D."/>
            <person name="Graves T."/>
            <person name="Grigoriev I.V."/>
            <person name="Grimwood J."/>
            <person name="Kawashima T."/>
            <person name="Lindquist E."/>
            <person name="Lucas S.M."/>
            <person name="Mead P.E."/>
            <person name="Mitros T."/>
            <person name="Ogino H."/>
            <person name="Ohta Y."/>
            <person name="Poliakov A.V."/>
            <person name="Pollet N."/>
            <person name="Robert J."/>
            <person name="Salamov A."/>
            <person name="Sater A.K."/>
            <person name="Schmutz J."/>
            <person name="Terry A."/>
            <person name="Vize P.D."/>
            <person name="Warren W.C."/>
            <person name="Wells D."/>
            <person name="Wills A."/>
            <person name="Wilson R.K."/>
            <person name="Zimmerman L.B."/>
            <person name="Zorn A.M."/>
            <person name="Grainger R."/>
            <person name="Grammer T."/>
            <person name="Khokha M.K."/>
            <person name="Richardson P.M."/>
            <person name="Rokhsar D.S."/>
        </authorList>
    </citation>
    <scope>NUCLEOTIDE SEQUENCE [LARGE SCALE GENOMIC DNA]</scope>
    <source>
        <strain evidence="2">Nigerian</strain>
    </source>
</reference>
<accession>A0A1B8Y3K0</accession>
<feature type="region of interest" description="Disordered" evidence="1">
    <location>
        <begin position="21"/>
        <end position="103"/>
    </location>
</feature>
<reference evidence="2" key="3">
    <citation type="submission" date="2016-05" db="EMBL/GenBank/DDBJ databases">
        <title>WGS assembly of Xenopus tropicalis.</title>
        <authorList>
            <person name="Sessions A."/>
            <person name="Jenkins J."/>
            <person name="Mitros T."/>
            <person name="Lyons J.T."/>
            <person name="Dichmann D.S."/>
            <person name="Robert J."/>
            <person name="Harland R.M."/>
            <person name="Rokhsar D.S."/>
        </authorList>
    </citation>
    <scope>NUCLEOTIDE SEQUENCE</scope>
    <source>
        <strain evidence="2">Nigerian</strain>
    </source>
</reference>
<feature type="compositionally biased region" description="Basic and acidic residues" evidence="1">
    <location>
        <begin position="21"/>
        <end position="44"/>
    </location>
</feature>
<organism evidence="2">
    <name type="scientific">Xenopus tropicalis</name>
    <name type="common">Western clawed frog</name>
    <name type="synonym">Silurana tropicalis</name>
    <dbReference type="NCBI Taxonomy" id="8364"/>
    <lineage>
        <taxon>Eukaryota</taxon>
        <taxon>Metazoa</taxon>
        <taxon>Chordata</taxon>
        <taxon>Craniata</taxon>
        <taxon>Vertebrata</taxon>
        <taxon>Euteleostomi</taxon>
        <taxon>Amphibia</taxon>
        <taxon>Batrachia</taxon>
        <taxon>Anura</taxon>
        <taxon>Pipoidea</taxon>
        <taxon>Pipidae</taxon>
        <taxon>Xenopodinae</taxon>
        <taxon>Xenopus</taxon>
        <taxon>Silurana</taxon>
    </lineage>
</organism>
<sequence length="169" mass="19021">MQTVLVKSECCHFCTFKVDRSPETDYHGPHAFIRGREIQLEGQEKPGAAGKVHEEPHPSQKGKKPDHPPKDSSHKDHSGSSEEHGEKKPSVRKPKGLVQNFRLNDSDVLPAPAITISIPPLPTRPEVRSEFIEFPETDSILPTCPWTKEDKPEILQYLPRKHNQVSADI</sequence>
<dbReference type="EMBL" id="KV460492">
    <property type="protein sequence ID" value="OCA17522.1"/>
    <property type="molecule type" value="Genomic_DNA"/>
</dbReference>
<gene>
    <name evidence="2" type="ORF">XENTR_v90027015mg</name>
</gene>